<evidence type="ECO:0000313" key="2">
    <source>
        <dbReference type="Proteomes" id="UP000279833"/>
    </source>
</evidence>
<dbReference type="EMBL" id="UZAK01038177">
    <property type="protein sequence ID" value="VDP60576.1"/>
    <property type="molecule type" value="Genomic_DNA"/>
</dbReference>
<evidence type="ECO:0000313" key="1">
    <source>
        <dbReference type="EMBL" id="VDP60576.1"/>
    </source>
</evidence>
<dbReference type="AlphaFoldDB" id="A0A183KLP9"/>
<organism evidence="3">
    <name type="scientific">Schistosoma curassoni</name>
    <dbReference type="NCBI Taxonomy" id="6186"/>
    <lineage>
        <taxon>Eukaryota</taxon>
        <taxon>Metazoa</taxon>
        <taxon>Spiralia</taxon>
        <taxon>Lophotrochozoa</taxon>
        <taxon>Platyhelminthes</taxon>
        <taxon>Trematoda</taxon>
        <taxon>Digenea</taxon>
        <taxon>Strigeidida</taxon>
        <taxon>Schistosomatoidea</taxon>
        <taxon>Schistosomatidae</taxon>
        <taxon>Schistosoma</taxon>
    </lineage>
</organism>
<accession>A0A183KLP9</accession>
<keyword evidence="2" id="KW-1185">Reference proteome</keyword>
<gene>
    <name evidence="1" type="ORF">SCUD_LOCUS15964</name>
</gene>
<evidence type="ECO:0000313" key="3">
    <source>
        <dbReference type="WBParaSite" id="SCUD_0001596701-mRNA-1"/>
    </source>
</evidence>
<dbReference type="WBParaSite" id="SCUD_0001596701-mRNA-1">
    <property type="protein sequence ID" value="SCUD_0001596701-mRNA-1"/>
    <property type="gene ID" value="SCUD_0001596701"/>
</dbReference>
<name>A0A183KLP9_9TREM</name>
<reference evidence="1 2" key="2">
    <citation type="submission" date="2018-11" db="EMBL/GenBank/DDBJ databases">
        <authorList>
            <consortium name="Pathogen Informatics"/>
        </authorList>
    </citation>
    <scope>NUCLEOTIDE SEQUENCE [LARGE SCALE GENOMIC DNA]</scope>
    <source>
        <strain evidence="1">Dakar</strain>
        <strain evidence="2">Dakar, Senegal</strain>
    </source>
</reference>
<protein>
    <submittedName>
        <fullName evidence="1 3">Uncharacterized protein</fullName>
    </submittedName>
</protein>
<dbReference type="Proteomes" id="UP000279833">
    <property type="component" value="Unassembled WGS sequence"/>
</dbReference>
<sequence>MPISQNYLDSHLFDRHHNGLHYQVELVHFHIFHFQEH</sequence>
<proteinExistence type="predicted"/>
<reference evidence="3" key="1">
    <citation type="submission" date="2016-06" db="UniProtKB">
        <authorList>
            <consortium name="WormBaseParasite"/>
        </authorList>
    </citation>
    <scope>IDENTIFICATION</scope>
</reference>